<dbReference type="Pfam" id="PF01541">
    <property type="entry name" value="GIY-YIG"/>
    <property type="match status" value="1"/>
</dbReference>
<name>A0A4V2F7D8_9FLAO</name>
<reference evidence="2 3" key="1">
    <citation type="submission" date="2019-02" db="EMBL/GenBank/DDBJ databases">
        <title>Genomic Encyclopedia of Type Strains, Phase IV (KMG-IV): sequencing the most valuable type-strain genomes for metagenomic binning, comparative biology and taxonomic classification.</title>
        <authorList>
            <person name="Goeker M."/>
        </authorList>
    </citation>
    <scope>NUCLEOTIDE SEQUENCE [LARGE SCALE GENOMIC DNA]</scope>
    <source>
        <strain evidence="2 3">DSM 17196</strain>
    </source>
</reference>
<dbReference type="EMBL" id="SGXE01000001">
    <property type="protein sequence ID" value="RZS99469.1"/>
    <property type="molecule type" value="Genomic_DNA"/>
</dbReference>
<sequence length="129" mass="14976">MVRAHVGPPSNKAVSCIEAAFFIYKYMSTEKEIGCYILSSQKINKYYIGACQENLNQRIQKHNTSFYGKKSYTSITNDWTLYLFIPTKTYTQAIAIEQKIKAMKSRTYIQNLKKYPEMVEKLMLKTSST</sequence>
<accession>A0A4V2F7D8</accession>
<dbReference type="PROSITE" id="PS50164">
    <property type="entry name" value="GIY_YIG"/>
    <property type="match status" value="1"/>
</dbReference>
<keyword evidence="3" id="KW-1185">Reference proteome</keyword>
<feature type="domain" description="GIY-YIG" evidence="1">
    <location>
        <begin position="31"/>
        <end position="110"/>
    </location>
</feature>
<comment type="caution">
    <text evidence="2">The sequence shown here is derived from an EMBL/GenBank/DDBJ whole genome shotgun (WGS) entry which is preliminary data.</text>
</comment>
<gene>
    <name evidence="2" type="ORF">EV197_0686</name>
</gene>
<evidence type="ECO:0000259" key="1">
    <source>
        <dbReference type="PROSITE" id="PS50164"/>
    </source>
</evidence>
<proteinExistence type="predicted"/>
<organism evidence="2 3">
    <name type="scientific">Aquimarina brevivitae</name>
    <dbReference type="NCBI Taxonomy" id="323412"/>
    <lineage>
        <taxon>Bacteria</taxon>
        <taxon>Pseudomonadati</taxon>
        <taxon>Bacteroidota</taxon>
        <taxon>Flavobacteriia</taxon>
        <taxon>Flavobacteriales</taxon>
        <taxon>Flavobacteriaceae</taxon>
        <taxon>Aquimarina</taxon>
    </lineage>
</organism>
<evidence type="ECO:0000313" key="3">
    <source>
        <dbReference type="Proteomes" id="UP000292262"/>
    </source>
</evidence>
<dbReference type="InterPro" id="IPR035901">
    <property type="entry name" value="GIY-YIG_endonuc_sf"/>
</dbReference>
<dbReference type="Gene3D" id="3.40.1440.10">
    <property type="entry name" value="GIY-YIG endonuclease"/>
    <property type="match status" value="1"/>
</dbReference>
<dbReference type="AlphaFoldDB" id="A0A4V2F7D8"/>
<protein>
    <submittedName>
        <fullName evidence="2">GIY-YIG catalytic domain-containing protein</fullName>
    </submittedName>
</protein>
<dbReference type="Proteomes" id="UP000292262">
    <property type="component" value="Unassembled WGS sequence"/>
</dbReference>
<dbReference type="SUPFAM" id="SSF82771">
    <property type="entry name" value="GIY-YIG endonuclease"/>
    <property type="match status" value="1"/>
</dbReference>
<evidence type="ECO:0000313" key="2">
    <source>
        <dbReference type="EMBL" id="RZS99469.1"/>
    </source>
</evidence>
<dbReference type="InterPro" id="IPR000305">
    <property type="entry name" value="GIY-YIG_endonuc"/>
</dbReference>